<protein>
    <recommendedName>
        <fullName evidence="1">DNA/pantothenate metabolism flavoprotein C-terminal domain-containing protein</fullName>
    </recommendedName>
</protein>
<evidence type="ECO:0000313" key="2">
    <source>
        <dbReference type="EMBL" id="MCY1007364.1"/>
    </source>
</evidence>
<dbReference type="Proteomes" id="UP001150924">
    <property type="component" value="Unassembled WGS sequence"/>
</dbReference>
<dbReference type="InterPro" id="IPR007085">
    <property type="entry name" value="DNA/pantothenate-metab_flavo_C"/>
</dbReference>
<accession>A0A9X3IYA2</accession>
<dbReference type="InterPro" id="IPR035929">
    <property type="entry name" value="CoaB-like_sf"/>
</dbReference>
<feature type="domain" description="DNA/pantothenate metabolism flavoprotein C-terminal" evidence="1">
    <location>
        <begin position="26"/>
        <end position="114"/>
    </location>
</feature>
<dbReference type="SUPFAM" id="SSF102645">
    <property type="entry name" value="CoaB-like"/>
    <property type="match status" value="1"/>
</dbReference>
<comment type="caution">
    <text evidence="2">The sequence shown here is derived from an EMBL/GenBank/DDBJ whole genome shotgun (WGS) entry which is preliminary data.</text>
</comment>
<dbReference type="Gene3D" id="3.40.50.10300">
    <property type="entry name" value="CoaB-like"/>
    <property type="match status" value="1"/>
</dbReference>
<dbReference type="EMBL" id="JAPNKE010000002">
    <property type="protein sequence ID" value="MCY1007364.1"/>
    <property type="molecule type" value="Genomic_DNA"/>
</dbReference>
<dbReference type="GO" id="GO:0003824">
    <property type="term" value="F:catalytic activity"/>
    <property type="evidence" value="ECO:0007669"/>
    <property type="project" value="UniProtKB-ARBA"/>
</dbReference>
<dbReference type="GO" id="GO:0015937">
    <property type="term" value="P:coenzyme A biosynthetic process"/>
    <property type="evidence" value="ECO:0007669"/>
    <property type="project" value="UniProtKB-ARBA"/>
</dbReference>
<evidence type="ECO:0000259" key="1">
    <source>
        <dbReference type="Pfam" id="PF04127"/>
    </source>
</evidence>
<keyword evidence="3" id="KW-1185">Reference proteome</keyword>
<sequence length="117" mass="12276">MASGARHPRRADGPLRPRRARRGRARFLGFAAQTVEDGPEDRLQQELIRLGEAKLRAKGADAIFVNRVGAPGVGFASATNAGLLLARDGEAIAVRASGPPIAKAALATWLLDALAVT</sequence>
<reference evidence="2" key="1">
    <citation type="submission" date="2022-11" db="EMBL/GenBank/DDBJ databases">
        <title>Minimal conservation of predation-associated metabolite biosynthetic gene clusters underscores biosynthetic potential of Myxococcota including descriptions for ten novel species: Archangium lansinium sp. nov., Myxococcus landrumus sp. nov., Nannocystis bai.</title>
        <authorList>
            <person name="Ahearne A."/>
            <person name="Stevens C."/>
            <person name="Phillips K."/>
        </authorList>
    </citation>
    <scope>NUCLEOTIDE SEQUENCE</scope>
    <source>
        <strain evidence="2">Na p29</strain>
    </source>
</reference>
<proteinExistence type="predicted"/>
<evidence type="ECO:0000313" key="3">
    <source>
        <dbReference type="Proteomes" id="UP001150924"/>
    </source>
</evidence>
<gene>
    <name evidence="2" type="ORF">OV079_17755</name>
</gene>
<dbReference type="Pfam" id="PF04127">
    <property type="entry name" value="DFP"/>
    <property type="match status" value="1"/>
</dbReference>
<name>A0A9X3IYA2_9BACT</name>
<organism evidence="2 3">
    <name type="scientific">Nannocystis pusilla</name>
    <dbReference type="NCBI Taxonomy" id="889268"/>
    <lineage>
        <taxon>Bacteria</taxon>
        <taxon>Pseudomonadati</taxon>
        <taxon>Myxococcota</taxon>
        <taxon>Polyangia</taxon>
        <taxon>Nannocystales</taxon>
        <taxon>Nannocystaceae</taxon>
        <taxon>Nannocystis</taxon>
    </lineage>
</organism>
<dbReference type="AlphaFoldDB" id="A0A9X3IYA2"/>